<feature type="region of interest" description="Disordered" evidence="1">
    <location>
        <begin position="1"/>
        <end position="32"/>
    </location>
</feature>
<dbReference type="Pfam" id="PF22673">
    <property type="entry name" value="MCP-like_PDC_1"/>
    <property type="match status" value="1"/>
</dbReference>
<keyword evidence="2" id="KW-0812">Transmembrane</keyword>
<proteinExistence type="predicted"/>
<evidence type="ECO:0000313" key="4">
    <source>
        <dbReference type="Proteomes" id="UP000642094"/>
    </source>
</evidence>
<organism evidence="3 4">
    <name type="scientific">Pseudanabaena mucicola FACHB-723</name>
    <dbReference type="NCBI Taxonomy" id="2692860"/>
    <lineage>
        <taxon>Bacteria</taxon>
        <taxon>Bacillati</taxon>
        <taxon>Cyanobacteriota</taxon>
        <taxon>Cyanophyceae</taxon>
        <taxon>Pseudanabaenales</taxon>
        <taxon>Pseudanabaenaceae</taxon>
        <taxon>Pseudanabaena</taxon>
    </lineage>
</organism>
<evidence type="ECO:0008006" key="5">
    <source>
        <dbReference type="Google" id="ProtNLM"/>
    </source>
</evidence>
<keyword evidence="4" id="KW-1185">Reference proteome</keyword>
<evidence type="ECO:0000313" key="3">
    <source>
        <dbReference type="EMBL" id="MBD2187341.1"/>
    </source>
</evidence>
<dbReference type="RefSeq" id="WP_190402216.1">
    <property type="nucleotide sequence ID" value="NZ_JACJQB010000004.1"/>
</dbReference>
<evidence type="ECO:0000256" key="2">
    <source>
        <dbReference type="SAM" id="Phobius"/>
    </source>
</evidence>
<name>A0ABR7ZTR1_9CYAN</name>
<feature type="region of interest" description="Disordered" evidence="1">
    <location>
        <begin position="1470"/>
        <end position="1496"/>
    </location>
</feature>
<sequence>MASTSNKKQASSSGTKINKQSPEPPIASTSHKSTGSMGLGLIIIAIGTSLVGLGGLGYLFCQELLSGSQRELEQATSANTLQIETKLANIQQTVQGVASAARVLSQQQPKPTSFVPYQRLVAESLPTATSLVGMGIASSGNLLFPAPRPNVTYVWKEKAGLNLGVTGQKLPGGNQLLFANRPDIQKEASYQQALKGQVVWSQPYQSLGTTIVTYNVPIKDGQRTLGVVNADAIASDIFSLKAIDPNLEQKLGFVVINSGGKVISASEQFQAADPVITEALTSLTTQAKSQPTGVTQTAGNIWAYRKVAGSDWVVATYLPTSSVLGKLLIPLGGVLLGVSAILAIAISNFVGSLKKRLQPLNEECAQFLDQRGHSSANITGKDEIDQLGLLLKGTFQQIKVDEIHLRNELLQSSGEVHPEAYTQSDSYSEYVEADADLSEHDDVDLMDVVASLDDDIPSPSLTEQAVAITPNEVAQTDIDDEQNLDLDLDLPDFGSDFEPIIVETAEGTFAQAQSQELEISPANSLIADSLTNDEAFLEEELLTELKHEVYDQDEATFHDQVESSDSVEDEHEYDPLLADATSSFVEDTSFGIITPLPDDAFANVPTSVDFNIPDMDDDFHASESEMTDVIDDASLFFSVSEPSATTETSLESSADFDPFASDTPFATETESFAVEADDVFAVSSSDLNDLGMNDLDDDTAYGAETYTEQSYDETSEDAFSFDSSIDYIPSEEDEAYPEPVADMSGFDASINYSPDEINDEFNEFIDTPLESAVVNPFEHDEVAVDVISDNYDEAFDQIFDTEDVAGSDEPVAAHQPLSNTENVFAFDQDLAEDLDQGFSLEPEAFAETDLNNFADLSPELDAFVEPVVETDLNNFADLSAEPEAFAETDLNNFTDLSPELDAFAETDLNSFADLSPESDSFAEQDAFAAQELNDFAEIGEQDEMSAVFTQESAPDQIPDIYFEEPSDAVFATDISATFVGDTSTSEYSAIEELEDEESQIFQSVSEPIPSDLEDQDYSELHTNEPSLVANVDADFDFTVPSLPLDDMNDMDGLVGLPAEEDLAAFAQDSEAFSDLGSLTEITSEIGEQDQLNDDFDSLWQANEIDETNELTLPAISDPFTGNSFADNEYTQDLNDPFSSAIAEELENIDGLENADAIQDISTVADENMEEFANLFENEDEQFGADVITDTVTDNNPDLILEDDEFAPASEDLNDSQPSLEGIFENDSFDLDSLEELNDLPQEIDAFSDSSNDELDETFDESDLSSIFSMNLDESAEAVSEKSLDDALPDLAFPATSMDDDPFNLSTATPTLDESMSLDTEEDASLNFSETWLENATTDAEENANFNIEAFEDFDDLGVLSTDYPSLTGISTNAVNDNLNNDLLDSLTDQDDQDWESLGIDTDTATTSTHSDLSALDLGVSAFGSNSLMANEADEEFDLSAFDDLDEDLVNSARSEIEDFLAGSLNIDDLSDESFETIDKPNPKKDDQDKTVPKQST</sequence>
<feature type="transmembrane region" description="Helical" evidence="2">
    <location>
        <begin position="39"/>
        <end position="61"/>
    </location>
</feature>
<keyword evidence="2" id="KW-0472">Membrane</keyword>
<reference evidence="3 4" key="1">
    <citation type="journal article" date="2020" name="ISME J.">
        <title>Comparative genomics reveals insights into cyanobacterial evolution and habitat adaptation.</title>
        <authorList>
            <person name="Chen M.Y."/>
            <person name="Teng W.K."/>
            <person name="Zhao L."/>
            <person name="Hu C.X."/>
            <person name="Zhou Y.K."/>
            <person name="Han B.P."/>
            <person name="Song L.R."/>
            <person name="Shu W.S."/>
        </authorList>
    </citation>
    <scope>NUCLEOTIDE SEQUENCE [LARGE SCALE GENOMIC DNA]</scope>
    <source>
        <strain evidence="3 4">FACHB-723</strain>
    </source>
</reference>
<dbReference type="Gene3D" id="3.30.450.20">
    <property type="entry name" value="PAS domain"/>
    <property type="match status" value="1"/>
</dbReference>
<feature type="compositionally biased region" description="Basic and acidic residues" evidence="1">
    <location>
        <begin position="1476"/>
        <end position="1496"/>
    </location>
</feature>
<comment type="caution">
    <text evidence="3">The sequence shown here is derived from an EMBL/GenBank/DDBJ whole genome shotgun (WGS) entry which is preliminary data.</text>
</comment>
<dbReference type="EMBL" id="JACJQB010000004">
    <property type="protein sequence ID" value="MBD2187341.1"/>
    <property type="molecule type" value="Genomic_DNA"/>
</dbReference>
<accession>A0ABR7ZTR1</accession>
<keyword evidence="2" id="KW-1133">Transmembrane helix</keyword>
<dbReference type="Proteomes" id="UP000642094">
    <property type="component" value="Unassembled WGS sequence"/>
</dbReference>
<evidence type="ECO:0000256" key="1">
    <source>
        <dbReference type="SAM" id="MobiDB-lite"/>
    </source>
</evidence>
<protein>
    <recommendedName>
        <fullName evidence="5">Cache domain-containing protein</fullName>
    </recommendedName>
</protein>
<gene>
    <name evidence="3" type="ORF">H6F41_04170</name>
</gene>